<organism evidence="1 2">
    <name type="scientific">Psilocybe cubensis</name>
    <name type="common">Psychedelic mushroom</name>
    <name type="synonym">Stropharia cubensis</name>
    <dbReference type="NCBI Taxonomy" id="181762"/>
    <lineage>
        <taxon>Eukaryota</taxon>
        <taxon>Fungi</taxon>
        <taxon>Dikarya</taxon>
        <taxon>Basidiomycota</taxon>
        <taxon>Agaricomycotina</taxon>
        <taxon>Agaricomycetes</taxon>
        <taxon>Agaricomycetidae</taxon>
        <taxon>Agaricales</taxon>
        <taxon>Agaricineae</taxon>
        <taxon>Strophariaceae</taxon>
        <taxon>Psilocybe</taxon>
    </lineage>
</organism>
<sequence>MNDDESVIDDSRTPTAQNNSSTSISSLLVYMQRRLSDIVGPDSRSGQTNLVGREAGFSIDNESQSANVPVTFGGGLAPSDSPVDTPVVVNNHVNESPSLHRAGLLQPKSYNAPSFLSNSSPAVESHLHDSDSIRAATLELSNMPFLSSTGSHGGGVGSFRSFNLVPEHPPTREDRPGPTAGGFIFPQSTTPRSSSISDLGLEMEPDQTSLVSHSLASSFLRDLPSSATSTSGSGSGLDSSIATLPPAPPSDVSDHHPGEQQPRTSPEKRKPSGIALLRPLTSRSSSLSSTRSASGEASKAKSEYQQNTPTQINVIPADPTPTATPVGTPRPQAQQPLPTPNRVHWRSPTSLARPLGPSPSQSYSTTQQHADESTPLLQSQHHRVLSDSERSGSSTPDSASPPPKHRFLNGHIQRHEGGISGDEEEAWGPRTFFEGTSPKFDLHLAKPRLHVTVKELKAKVKAEVVKTPEHARTAVKAIPAVLLGCLLNILDGVSYGMIIFPATGVFADLGPMGVSMFFVSAVVSQLVYTFGGSGFAGANGSMMIEVVPFFHILATSIASEIGEDQPLAIVATTLVAYAFSSILTGLAFFLLGALKLGVVVGFFPRHILVGCIGGVGAFLIETGLTVSMRISEEDFTMSWETIQFMFLDSHNLILWTLPLALAIILRIITHKFHHQLIFPAYFIIIPIIFYIVVFAAGLDLGHLRRTGWIFDMGASAQEPWYKFYSYFNFGLVRYSALWSTLPTQFALLFFNILHPPLNVPALAVSLNDDVDTNKELVAHGYSNLLAGLIGTVPNYLVYVNTLLFYRVGGDNRISGFLLAVATAILLVIGTAPIAFIPIMVVGALIFVLGIDLVKEAVWDNRHRVSWSEYITIISIMVCMTVWDFVIGVLFGIIVCCFFFVVQNSQLRSVRAMYTGDLAMSAVRRPSLQRAYIREVSKQTTILRLQGFLFFGTITYVEETIRSLLEGPYWEQHLLSFLVLDLSLVAGIDMSSAEAFVRIQRLLAAKRVTLVFCGFTADSPIGNALRSVDVIGTNGVELFTTFSDAMEWTENAYLRAWFRSQKMETSPHSLAVPSRRDADIEYSHLVGSFVRSPRRSHLRDVGDRTIAAEVFSEPHPDINYEPLNAVAKAFSSYGHVDPVLFRPISRYLERISIPAGHVLWRQGDQSNGLYVIESGVMRASYQFAGNEHFEESMVAGTLAGEMSALADSPRNATVVAEQPSVLWKFSNENIQRLQVEEPELARVFIQLVLKAANMDYDILLSAIASRQ</sequence>
<reference evidence="1" key="1">
    <citation type="submission" date="2021-10" db="EMBL/GenBank/DDBJ databases">
        <title>Psilocybe cubensis genome.</title>
        <authorList>
            <person name="Mckernan K.J."/>
            <person name="Crawford S."/>
            <person name="Trippe A."/>
            <person name="Kane L.T."/>
            <person name="Mclaughlin S."/>
        </authorList>
    </citation>
    <scope>NUCLEOTIDE SEQUENCE</scope>
    <source>
        <strain evidence="1">MGC-MH-2018</strain>
    </source>
</reference>
<name>A0ACB8GIF3_PSICU</name>
<accession>A0ACB8GIF3</accession>
<dbReference type="Proteomes" id="UP000664032">
    <property type="component" value="Unassembled WGS sequence"/>
</dbReference>
<comment type="caution">
    <text evidence="1">The sequence shown here is derived from an EMBL/GenBank/DDBJ whole genome shotgun (WGS) entry which is preliminary data.</text>
</comment>
<protein>
    <submittedName>
        <fullName evidence="1">Uncharacterized protein</fullName>
    </submittedName>
</protein>
<keyword evidence="2" id="KW-1185">Reference proteome</keyword>
<evidence type="ECO:0000313" key="2">
    <source>
        <dbReference type="Proteomes" id="UP000664032"/>
    </source>
</evidence>
<evidence type="ECO:0000313" key="1">
    <source>
        <dbReference type="EMBL" id="KAH9475182.1"/>
    </source>
</evidence>
<gene>
    <name evidence="1" type="ORF">JR316_0012293</name>
</gene>
<proteinExistence type="predicted"/>
<dbReference type="EMBL" id="JAFIQS020000012">
    <property type="protein sequence ID" value="KAH9475182.1"/>
    <property type="molecule type" value="Genomic_DNA"/>
</dbReference>